<dbReference type="Pfam" id="PF04234">
    <property type="entry name" value="CopC"/>
    <property type="match status" value="1"/>
</dbReference>
<protein>
    <submittedName>
        <fullName evidence="7">Copper resistance protein CopC</fullName>
    </submittedName>
</protein>
<feature type="chain" id="PRO_5046909674" evidence="5">
    <location>
        <begin position="35"/>
        <end position="128"/>
    </location>
</feature>
<feature type="domain" description="CopC" evidence="6">
    <location>
        <begin position="35"/>
        <end position="127"/>
    </location>
</feature>
<dbReference type="RefSeq" id="WP_379898594.1">
    <property type="nucleotide sequence ID" value="NZ_JBHRTR010000015.1"/>
</dbReference>
<evidence type="ECO:0000256" key="3">
    <source>
        <dbReference type="ARBA" id="ARBA00022729"/>
    </source>
</evidence>
<dbReference type="PANTHER" id="PTHR34820:SF4">
    <property type="entry name" value="INNER MEMBRANE PROTEIN YEBZ"/>
    <property type="match status" value="1"/>
</dbReference>
<accession>A0ABV7KWL4</accession>
<evidence type="ECO:0000313" key="7">
    <source>
        <dbReference type="EMBL" id="MFC3226560.1"/>
    </source>
</evidence>
<evidence type="ECO:0000259" key="6">
    <source>
        <dbReference type="Pfam" id="PF04234"/>
    </source>
</evidence>
<dbReference type="InterPro" id="IPR014756">
    <property type="entry name" value="Ig_E-set"/>
</dbReference>
<dbReference type="InterPro" id="IPR014755">
    <property type="entry name" value="Cu-Rt/internalin_Ig-like"/>
</dbReference>
<evidence type="ECO:0000313" key="8">
    <source>
        <dbReference type="Proteomes" id="UP001595528"/>
    </source>
</evidence>
<dbReference type="PANTHER" id="PTHR34820">
    <property type="entry name" value="INNER MEMBRANE PROTEIN YEBZ"/>
    <property type="match status" value="1"/>
</dbReference>
<dbReference type="Proteomes" id="UP001595528">
    <property type="component" value="Unassembled WGS sequence"/>
</dbReference>
<dbReference type="SUPFAM" id="SSF81296">
    <property type="entry name" value="E set domains"/>
    <property type="match status" value="1"/>
</dbReference>
<evidence type="ECO:0000256" key="1">
    <source>
        <dbReference type="ARBA" id="ARBA00004196"/>
    </source>
</evidence>
<feature type="signal peptide" evidence="5">
    <location>
        <begin position="1"/>
        <end position="34"/>
    </location>
</feature>
<dbReference type="EMBL" id="JBHRTR010000015">
    <property type="protein sequence ID" value="MFC3226560.1"/>
    <property type="molecule type" value="Genomic_DNA"/>
</dbReference>
<comment type="caution">
    <text evidence="7">The sequence shown here is derived from an EMBL/GenBank/DDBJ whole genome shotgun (WGS) entry which is preliminary data.</text>
</comment>
<keyword evidence="3 5" id="KW-0732">Signal</keyword>
<comment type="subcellular location">
    <subcellularLocation>
        <location evidence="1">Cell envelope</location>
    </subcellularLocation>
</comment>
<name>A0ABV7KWL4_9PROT</name>
<organism evidence="7 8">
    <name type="scientific">Marinibaculum pumilum</name>
    <dbReference type="NCBI Taxonomy" id="1766165"/>
    <lineage>
        <taxon>Bacteria</taxon>
        <taxon>Pseudomonadati</taxon>
        <taxon>Pseudomonadota</taxon>
        <taxon>Alphaproteobacteria</taxon>
        <taxon>Rhodospirillales</taxon>
        <taxon>Rhodospirillaceae</taxon>
        <taxon>Marinibaculum</taxon>
    </lineage>
</organism>
<keyword evidence="8" id="KW-1185">Reference proteome</keyword>
<keyword evidence="4" id="KW-0186">Copper</keyword>
<sequence>MTKRVHAMRRRSRPLLATMLAAAIGLFATAPAFAHARLTSSDPADGAKLSAAPTSARLSFSETVLVTDVSLAGAAGREVETHRESAMRPAAQSEVTFDALPPGDYRLQWRAQSADGHPMSGSIGFTVK</sequence>
<proteinExistence type="predicted"/>
<keyword evidence="2" id="KW-0479">Metal-binding</keyword>
<evidence type="ECO:0000256" key="4">
    <source>
        <dbReference type="ARBA" id="ARBA00023008"/>
    </source>
</evidence>
<evidence type="ECO:0000256" key="5">
    <source>
        <dbReference type="SAM" id="SignalP"/>
    </source>
</evidence>
<gene>
    <name evidence="7" type="ORF">ACFOGJ_04920</name>
</gene>
<reference evidence="8" key="1">
    <citation type="journal article" date="2019" name="Int. J. Syst. Evol. Microbiol.">
        <title>The Global Catalogue of Microorganisms (GCM) 10K type strain sequencing project: providing services to taxonomists for standard genome sequencing and annotation.</title>
        <authorList>
            <consortium name="The Broad Institute Genomics Platform"/>
            <consortium name="The Broad Institute Genome Sequencing Center for Infectious Disease"/>
            <person name="Wu L."/>
            <person name="Ma J."/>
        </authorList>
    </citation>
    <scope>NUCLEOTIDE SEQUENCE [LARGE SCALE GENOMIC DNA]</scope>
    <source>
        <strain evidence="8">KCTC 42964</strain>
    </source>
</reference>
<dbReference type="InterPro" id="IPR032694">
    <property type="entry name" value="CopC/D"/>
</dbReference>
<dbReference type="InterPro" id="IPR007348">
    <property type="entry name" value="CopC_dom"/>
</dbReference>
<dbReference type="Gene3D" id="2.60.40.1220">
    <property type="match status" value="1"/>
</dbReference>
<evidence type="ECO:0000256" key="2">
    <source>
        <dbReference type="ARBA" id="ARBA00022723"/>
    </source>
</evidence>